<gene>
    <name evidence="1" type="ORF">EHV15_05245</name>
</gene>
<proteinExistence type="predicted"/>
<protein>
    <submittedName>
        <fullName evidence="1">Uncharacterized protein</fullName>
    </submittedName>
</protein>
<organism evidence="1 2">
    <name type="scientific">Paenibacillus oralis</name>
    <dbReference type="NCBI Taxonomy" id="2490856"/>
    <lineage>
        <taxon>Bacteria</taxon>
        <taxon>Bacillati</taxon>
        <taxon>Bacillota</taxon>
        <taxon>Bacilli</taxon>
        <taxon>Bacillales</taxon>
        <taxon>Paenibacillaceae</taxon>
        <taxon>Paenibacillus</taxon>
    </lineage>
</organism>
<dbReference type="Proteomes" id="UP000267017">
    <property type="component" value="Unassembled WGS sequence"/>
</dbReference>
<name>A0A3P3TWB3_9BACL</name>
<dbReference type="OrthoDB" id="9891370at2"/>
<dbReference type="AlphaFoldDB" id="A0A3P3TWB3"/>
<dbReference type="RefSeq" id="WP_128630308.1">
    <property type="nucleotide sequence ID" value="NZ_RRCN01000001.1"/>
</dbReference>
<keyword evidence="2" id="KW-1185">Reference proteome</keyword>
<reference evidence="1 2" key="1">
    <citation type="submission" date="2018-11" db="EMBL/GenBank/DDBJ databases">
        <title>Genome sequencing of Paenibacillus sp. KCOM 3021 (= ChDC PVNT-B20).</title>
        <authorList>
            <person name="Kook J.-K."/>
            <person name="Park S.-N."/>
            <person name="Lim Y.K."/>
        </authorList>
    </citation>
    <scope>NUCLEOTIDE SEQUENCE [LARGE SCALE GENOMIC DNA]</scope>
    <source>
        <strain evidence="1 2">KCOM 3021</strain>
    </source>
</reference>
<comment type="caution">
    <text evidence="1">The sequence shown here is derived from an EMBL/GenBank/DDBJ whole genome shotgun (WGS) entry which is preliminary data.</text>
</comment>
<sequence length="85" mass="9594">MKLYKKILDMNQSGFIAKSLADLDLHTESESGFWTVGIVGENLIYQDEETAEHHRTEFLVAMVPGTPEECRDQMIALELFASSTD</sequence>
<dbReference type="EMBL" id="RRCN01000001">
    <property type="protein sequence ID" value="RRJ62421.1"/>
    <property type="molecule type" value="Genomic_DNA"/>
</dbReference>
<evidence type="ECO:0000313" key="1">
    <source>
        <dbReference type="EMBL" id="RRJ62421.1"/>
    </source>
</evidence>
<evidence type="ECO:0000313" key="2">
    <source>
        <dbReference type="Proteomes" id="UP000267017"/>
    </source>
</evidence>
<accession>A0A3P3TWB3</accession>